<dbReference type="Proteomes" id="UP001392318">
    <property type="component" value="Unassembled WGS sequence"/>
</dbReference>
<comment type="caution">
    <text evidence="1">The sequence shown here is derived from an EMBL/GenBank/DDBJ whole genome shotgun (WGS) entry which is preliminary data.</text>
</comment>
<protein>
    <submittedName>
        <fullName evidence="1">Uncharacterized protein</fullName>
    </submittedName>
</protein>
<dbReference type="EMBL" id="JAYMRU010000029">
    <property type="protein sequence ID" value="MEM5404408.1"/>
    <property type="molecule type" value="Genomic_DNA"/>
</dbReference>
<gene>
    <name evidence="1" type="ORF">VSR83_31010</name>
</gene>
<name>A0ACC6RSQ9_9BURK</name>
<accession>A0ACC6RSQ9</accession>
<evidence type="ECO:0000313" key="2">
    <source>
        <dbReference type="Proteomes" id="UP001392318"/>
    </source>
</evidence>
<evidence type="ECO:0000313" key="1">
    <source>
        <dbReference type="EMBL" id="MEM5404408.1"/>
    </source>
</evidence>
<organism evidence="1 2">
    <name type="scientific">Paraburkholderia unamae</name>
    <dbReference type="NCBI Taxonomy" id="219649"/>
    <lineage>
        <taxon>Bacteria</taxon>
        <taxon>Pseudomonadati</taxon>
        <taxon>Pseudomonadota</taxon>
        <taxon>Betaproteobacteria</taxon>
        <taxon>Burkholderiales</taxon>
        <taxon>Burkholderiaceae</taxon>
        <taxon>Paraburkholderia</taxon>
    </lineage>
</organism>
<keyword evidence="2" id="KW-1185">Reference proteome</keyword>
<sequence length="163" mass="17917">MAESRFKFIAGSSLSPITPEPFIGGRPGNMTSMEHVMAIRPRWKTLLSLTFLSLAMMGSVARAQGIPIVTGQQWMASTDAEKKAYLVGIANLLDIERAYAYAGNTVNSNDIAQRFGKGMQGQTLDSVRQGLDSYYTANPTMIQHPVIETLWFQMVVPGQNKSQ</sequence>
<proteinExistence type="predicted"/>
<reference evidence="1" key="1">
    <citation type="submission" date="2024-01" db="EMBL/GenBank/DDBJ databases">
        <title>The diversity of rhizobia nodulating Mimosa spp. in eleven states of Brazil covering several biomes is determined by host plant, location, and edaphic factors.</title>
        <authorList>
            <person name="Rouws L."/>
            <person name="Barauna A."/>
            <person name="Beukes C."/>
            <person name="De Faria S.M."/>
            <person name="Gross E."/>
            <person name="Dos Reis Junior F.B."/>
            <person name="Simon M."/>
            <person name="Maluk M."/>
            <person name="Odee D.W."/>
            <person name="Kenicer G."/>
            <person name="Young J.P.W."/>
            <person name="Reis V.M."/>
            <person name="Zilli J."/>
            <person name="James E.K."/>
        </authorList>
    </citation>
    <scope>NUCLEOTIDE SEQUENCE</scope>
    <source>
        <strain evidence="1">JPY452</strain>
    </source>
</reference>